<dbReference type="EMBL" id="CCSE01000001">
    <property type="protein sequence ID" value="CEA00536.1"/>
    <property type="molecule type" value="Genomic_DNA"/>
</dbReference>
<sequence>MAEHNPLQQLKLEDVIGDRFGRYSKYVIQDRAIPDVRDGLKPVQRRILYAMYKEGNTFDKNYRKSAKTVGNVIGNYHPHGESSIYDAMVRLGQDWKMREELILIHGNKGSVDGDPAAAMRYTEAKLAEISNELLRDLNKNTVPFIDNFDDTEKEPSVLPAKYPNLLVNGATGISAGYATDIPPHNLGEVIDATLKVIDKPSVSIDELLEIVKGPDFPTGAIIQGKNELKKAYTTGKGRVVVRSLVTKEETRGNKVNIVITEIPYEVNKANMVKKMDEIRADRQVDGIIEVRDETDREGMRIVIEARKDANIDAIINYLYKKTDLQVSYNFNMVAISDRAPKQMGLKDILEAYIKHQKIVVTNRSKYDLEHAEKRMHIIEGLIKALSILDEVIRTIRESENKRNAKENLVERYDFTERQAEAIVMLQLYRLTNTDIAELETEQSELEFQINQLTEILNDEKKLKKIIKSELRDIKKRYASERLTSVEEKIETIEISKEQLIAKEDTVVSLTKEGYVKRTSLRSYNASKPEELGMREGDRILFTSMSNTLEQLLVFTNYGNYMIIPVHGLQDTKWKDMGQHLSSRFNLKHGEEPIFARTISKFDENISVVMASKRGQVKQTLLSEFEATRISRPIVNMKLKKDDEVIGISMTELGKESLLFVTEKGLTLKYPLAEVSATGLKSQGVKAMNVKADDNLVFGELIPEEGNLVTVSSRGAVKRTSLDTFDAGARAQVGSMLYKDIKSKPHRVVAASVTDAGKDQTIELISETNVHTLRANEVRLSGKYSNGSFVVEEDAFGIVAHAHFSAL</sequence>
<dbReference type="GO" id="GO:0006265">
    <property type="term" value="P:DNA topological change"/>
    <property type="evidence" value="ECO:0007669"/>
    <property type="project" value="UniProtKB-UniRule"/>
</dbReference>
<dbReference type="PANTHER" id="PTHR43493:SF9">
    <property type="entry name" value="DNA TOPOISOMERASE 4 SUBUNIT A"/>
    <property type="match status" value="1"/>
</dbReference>
<feature type="site" description="Interaction with DNA" evidence="7">
    <location>
        <position position="77"/>
    </location>
</feature>
<dbReference type="InterPro" id="IPR013757">
    <property type="entry name" value="Topo_IIA_A_a_sf"/>
</dbReference>
<feature type="site" description="Interaction with DNA" evidence="7">
    <location>
        <position position="96"/>
    </location>
</feature>
<dbReference type="Gene3D" id="3.30.1360.40">
    <property type="match status" value="1"/>
</dbReference>
<dbReference type="HOGENOM" id="CLU_002977_6_1_9"/>
<dbReference type="NCBIfam" id="TIGR01061">
    <property type="entry name" value="parC_Gpos"/>
    <property type="match status" value="1"/>
</dbReference>
<evidence type="ECO:0000256" key="6">
    <source>
        <dbReference type="ARBA" id="ARBA00023235"/>
    </source>
</evidence>
<dbReference type="GO" id="GO:0005694">
    <property type="term" value="C:chromosome"/>
    <property type="evidence" value="ECO:0007669"/>
    <property type="project" value="InterPro"/>
</dbReference>
<reference evidence="11 12" key="1">
    <citation type="submission" date="2014-07" db="EMBL/GenBank/DDBJ databases">
        <authorList>
            <person name="Urmite Genomes Urmite Genomes"/>
        </authorList>
    </citation>
    <scope>NUCLEOTIDE SEQUENCE [LARGE SCALE GENOMIC DNA]</scope>
    <source>
        <strain evidence="11 12">13MG44_air</strain>
    </source>
</reference>
<evidence type="ECO:0000256" key="1">
    <source>
        <dbReference type="ARBA" id="ARBA00000185"/>
    </source>
</evidence>
<dbReference type="AlphaFoldDB" id="A0A078M750"/>
<dbReference type="SMART" id="SM00434">
    <property type="entry name" value="TOP4c"/>
    <property type="match status" value="1"/>
</dbReference>
<dbReference type="Proteomes" id="UP000044136">
    <property type="component" value="Unassembled WGS sequence"/>
</dbReference>
<evidence type="ECO:0000256" key="9">
    <source>
        <dbReference type="SAM" id="Coils"/>
    </source>
</evidence>
<dbReference type="Pfam" id="PF00521">
    <property type="entry name" value="DNA_topoisoIV"/>
    <property type="match status" value="1"/>
</dbReference>
<dbReference type="GO" id="GO:0019897">
    <property type="term" value="C:extrinsic component of plasma membrane"/>
    <property type="evidence" value="ECO:0007669"/>
    <property type="project" value="UniProtKB-UniRule"/>
</dbReference>
<dbReference type="GO" id="GO:0003677">
    <property type="term" value="F:DNA binding"/>
    <property type="evidence" value="ECO:0007669"/>
    <property type="project" value="UniProtKB-UniRule"/>
</dbReference>
<dbReference type="InterPro" id="IPR006691">
    <property type="entry name" value="GyrA/parC_rep"/>
</dbReference>
<evidence type="ECO:0000256" key="5">
    <source>
        <dbReference type="ARBA" id="ARBA00023136"/>
    </source>
</evidence>
<dbReference type="GO" id="GO:0005737">
    <property type="term" value="C:cytoplasm"/>
    <property type="evidence" value="ECO:0007669"/>
    <property type="project" value="TreeGrafter"/>
</dbReference>
<comment type="subcellular location">
    <subcellularLocation>
        <location evidence="7">Cell membrane</location>
        <topology evidence="7">Peripheral membrane protein</topology>
    </subcellularLocation>
</comment>
<dbReference type="Gene3D" id="1.10.268.10">
    <property type="entry name" value="Topoisomerase, domain 3"/>
    <property type="match status" value="1"/>
</dbReference>
<comment type="subunit">
    <text evidence="7">Heterotetramer composed of ParC and ParE.</text>
</comment>
<protein>
    <recommendedName>
        <fullName evidence="7">DNA topoisomerase 4 subunit A</fullName>
        <ecNumber evidence="7">5.6.2.2</ecNumber>
    </recommendedName>
    <alternativeName>
        <fullName evidence="7">Topoisomerase IV subunit A</fullName>
    </alternativeName>
</protein>
<dbReference type="Pfam" id="PF03989">
    <property type="entry name" value="DNA_gyraseA_C"/>
    <property type="match status" value="5"/>
</dbReference>
<keyword evidence="12" id="KW-1185">Reference proteome</keyword>
<dbReference type="CDD" id="cd00187">
    <property type="entry name" value="TOP4c"/>
    <property type="match status" value="1"/>
</dbReference>
<keyword evidence="3 7" id="KW-0799">Topoisomerase</keyword>
<keyword evidence="2 7" id="KW-1003">Cell membrane</keyword>
<dbReference type="InterPro" id="IPR013758">
    <property type="entry name" value="Topo_IIA_A/C_ab"/>
</dbReference>
<feature type="coiled-coil region" evidence="9">
    <location>
        <begin position="388"/>
        <end position="502"/>
    </location>
</feature>
<proteinExistence type="inferred from homology"/>
<organism evidence="11 12">
    <name type="scientific">Jeotgalicoccus saudimassiliensis</name>
    <dbReference type="NCBI Taxonomy" id="1461582"/>
    <lineage>
        <taxon>Bacteria</taxon>
        <taxon>Bacillati</taxon>
        <taxon>Bacillota</taxon>
        <taxon>Bacilli</taxon>
        <taxon>Bacillales</taxon>
        <taxon>Staphylococcaceae</taxon>
        <taxon>Jeotgalicoccus</taxon>
    </lineage>
</organism>
<keyword evidence="6 7" id="KW-0413">Isomerase</keyword>
<evidence type="ECO:0000256" key="8">
    <source>
        <dbReference type="PROSITE-ProRule" id="PRU01384"/>
    </source>
</evidence>
<dbReference type="GO" id="GO:0005524">
    <property type="term" value="F:ATP binding"/>
    <property type="evidence" value="ECO:0007669"/>
    <property type="project" value="InterPro"/>
</dbReference>
<dbReference type="OrthoDB" id="9806486at2"/>
<evidence type="ECO:0000256" key="3">
    <source>
        <dbReference type="ARBA" id="ARBA00023029"/>
    </source>
</evidence>
<comment type="catalytic activity">
    <reaction evidence="1 7 8">
        <text>ATP-dependent breakage, passage and rejoining of double-stranded DNA.</text>
        <dbReference type="EC" id="5.6.2.2"/>
    </reaction>
</comment>
<evidence type="ECO:0000313" key="11">
    <source>
        <dbReference type="EMBL" id="CEA00536.1"/>
    </source>
</evidence>
<keyword evidence="4 7" id="KW-0238">DNA-binding</keyword>
<dbReference type="SUPFAM" id="SSF101904">
    <property type="entry name" value="GyrA/ParC C-terminal domain-like"/>
    <property type="match status" value="1"/>
</dbReference>
<dbReference type="PROSITE" id="PS52040">
    <property type="entry name" value="TOPO_IIA"/>
    <property type="match status" value="1"/>
</dbReference>
<accession>A0A078M750</accession>
<feature type="domain" description="Topo IIA-type catalytic" evidence="10">
    <location>
        <begin position="33"/>
        <end position="499"/>
    </location>
</feature>
<evidence type="ECO:0000256" key="7">
    <source>
        <dbReference type="HAMAP-Rule" id="MF_00937"/>
    </source>
</evidence>
<feature type="site" description="Transition state stabilizer" evidence="7">
    <location>
        <position position="120"/>
    </location>
</feature>
<dbReference type="SUPFAM" id="SSF56719">
    <property type="entry name" value="Type II DNA topoisomerase"/>
    <property type="match status" value="1"/>
</dbReference>
<evidence type="ECO:0000313" key="12">
    <source>
        <dbReference type="Proteomes" id="UP000044136"/>
    </source>
</evidence>
<evidence type="ECO:0000256" key="2">
    <source>
        <dbReference type="ARBA" id="ARBA00022475"/>
    </source>
</evidence>
<dbReference type="InterPro" id="IPR035516">
    <property type="entry name" value="Gyrase/topoIV_suA_C"/>
</dbReference>
<comment type="similarity">
    <text evidence="7">Belongs to the type II topoisomerase GyrA/ParC subunit family. ParC type 2 subfamily.</text>
</comment>
<dbReference type="InterPro" id="IPR002205">
    <property type="entry name" value="Topo_IIA_dom_A"/>
</dbReference>
<feature type="site" description="Interaction with DNA" evidence="7">
    <location>
        <position position="41"/>
    </location>
</feature>
<dbReference type="RefSeq" id="WP_035811563.1">
    <property type="nucleotide sequence ID" value="NZ_CCSE01000001.1"/>
</dbReference>
<dbReference type="FunFam" id="3.90.199.10:FF:000001">
    <property type="entry name" value="DNA gyrase subunit A"/>
    <property type="match status" value="1"/>
</dbReference>
<evidence type="ECO:0000259" key="10">
    <source>
        <dbReference type="PROSITE" id="PS52040"/>
    </source>
</evidence>
<dbReference type="NCBIfam" id="NF004044">
    <property type="entry name" value="PRK05561.1"/>
    <property type="match status" value="1"/>
</dbReference>
<dbReference type="InterPro" id="IPR050220">
    <property type="entry name" value="Type_II_DNA_Topoisomerases"/>
</dbReference>
<feature type="active site" description="O-(5'-phospho-DNA)-tyrosine intermediate" evidence="7 8">
    <location>
        <position position="121"/>
    </location>
</feature>
<name>A0A078M750_9STAP</name>
<dbReference type="STRING" id="1461582.BN1048_00993"/>
<dbReference type="Gene3D" id="2.120.10.90">
    <property type="entry name" value="DNA gyrase/topoisomerase IV, subunit A, C-terminal"/>
    <property type="match status" value="1"/>
</dbReference>
<gene>
    <name evidence="7 11" type="primary">parC</name>
    <name evidence="11" type="ORF">BN1048_00993</name>
</gene>
<dbReference type="PANTHER" id="PTHR43493">
    <property type="entry name" value="DNA GYRASE/TOPOISOMERASE SUBUNIT A"/>
    <property type="match status" value="1"/>
</dbReference>
<evidence type="ECO:0000256" key="4">
    <source>
        <dbReference type="ARBA" id="ARBA00023125"/>
    </source>
</evidence>
<dbReference type="InterPro" id="IPR013760">
    <property type="entry name" value="Topo_IIA-like_dom_sf"/>
</dbReference>
<dbReference type="FunFam" id="3.30.1360.40:FF:000002">
    <property type="entry name" value="DNA gyrase subunit A"/>
    <property type="match status" value="1"/>
</dbReference>
<dbReference type="GO" id="GO:0009330">
    <property type="term" value="C:DNA topoisomerase type II (double strand cut, ATP-hydrolyzing) complex"/>
    <property type="evidence" value="ECO:0007669"/>
    <property type="project" value="TreeGrafter"/>
</dbReference>
<keyword evidence="5 7" id="KW-0472">Membrane</keyword>
<dbReference type="InterPro" id="IPR005741">
    <property type="entry name" value="TopoIV_A_Gpos"/>
</dbReference>
<feature type="site" description="Interaction with DNA" evidence="7">
    <location>
        <position position="79"/>
    </location>
</feature>
<dbReference type="FunFam" id="1.10.268.10:FF:000001">
    <property type="entry name" value="DNA gyrase subunit A"/>
    <property type="match status" value="1"/>
</dbReference>
<dbReference type="GO" id="GO:0034335">
    <property type="term" value="F:DNA negative supercoiling activity"/>
    <property type="evidence" value="ECO:0007669"/>
    <property type="project" value="UniProtKB-ARBA"/>
</dbReference>
<dbReference type="EC" id="5.6.2.2" evidence="7"/>
<dbReference type="eggNOG" id="COG0188">
    <property type="taxonomic scope" value="Bacteria"/>
</dbReference>
<dbReference type="HAMAP" id="MF_00937">
    <property type="entry name" value="ParC_type2"/>
    <property type="match status" value="1"/>
</dbReference>
<comment type="function">
    <text evidence="7">Topoisomerase IV is essential for chromosome segregation. It relaxes supercoiled DNA. Performs the decatenation events required during the replication of a circular DNA molecule.</text>
</comment>
<dbReference type="GO" id="GO:0007059">
    <property type="term" value="P:chromosome segregation"/>
    <property type="evidence" value="ECO:0007669"/>
    <property type="project" value="UniProtKB-UniRule"/>
</dbReference>
<feature type="site" description="Interaction with DNA" evidence="7">
    <location>
        <position position="90"/>
    </location>
</feature>
<dbReference type="Gene3D" id="3.90.199.10">
    <property type="entry name" value="Topoisomerase II, domain 5"/>
    <property type="match status" value="1"/>
</dbReference>
<keyword evidence="9" id="KW-0175">Coiled coil</keyword>